<dbReference type="PROSITE" id="PS51186">
    <property type="entry name" value="GNAT"/>
    <property type="match status" value="1"/>
</dbReference>
<accession>A0A939DQ80</accession>
<keyword evidence="2" id="KW-0012">Acyltransferase</keyword>
<feature type="domain" description="N-acetyltransferase" evidence="3">
    <location>
        <begin position="4"/>
        <end position="151"/>
    </location>
</feature>
<keyword evidence="1" id="KW-0808">Transferase</keyword>
<dbReference type="AlphaFoldDB" id="A0A939DQ80"/>
<dbReference type="InterPro" id="IPR050680">
    <property type="entry name" value="YpeA/RimI_acetyltransf"/>
</dbReference>
<dbReference type="Gene3D" id="3.40.630.30">
    <property type="match status" value="1"/>
</dbReference>
<dbReference type="SUPFAM" id="SSF55729">
    <property type="entry name" value="Acyl-CoA N-acyltransferases (Nat)"/>
    <property type="match status" value="1"/>
</dbReference>
<organism evidence="4 5">
    <name type="scientific">Bowmanella dokdonensis</name>
    <dbReference type="NCBI Taxonomy" id="751969"/>
    <lineage>
        <taxon>Bacteria</taxon>
        <taxon>Pseudomonadati</taxon>
        <taxon>Pseudomonadota</taxon>
        <taxon>Gammaproteobacteria</taxon>
        <taxon>Alteromonadales</taxon>
        <taxon>Alteromonadaceae</taxon>
        <taxon>Bowmanella</taxon>
    </lineage>
</organism>
<dbReference type="Pfam" id="PF00583">
    <property type="entry name" value="Acetyltransf_1"/>
    <property type="match status" value="1"/>
</dbReference>
<gene>
    <name evidence="4" type="ORF">J0A66_16265</name>
</gene>
<evidence type="ECO:0000256" key="2">
    <source>
        <dbReference type="ARBA" id="ARBA00023315"/>
    </source>
</evidence>
<dbReference type="RefSeq" id="WP_206574902.1">
    <property type="nucleotide sequence ID" value="NZ_JAFKCV010000010.1"/>
</dbReference>
<dbReference type="InterPro" id="IPR000182">
    <property type="entry name" value="GNAT_dom"/>
</dbReference>
<evidence type="ECO:0000256" key="1">
    <source>
        <dbReference type="ARBA" id="ARBA00022679"/>
    </source>
</evidence>
<dbReference type="Proteomes" id="UP000664654">
    <property type="component" value="Unassembled WGS sequence"/>
</dbReference>
<protein>
    <submittedName>
        <fullName evidence="4">GNAT family N-acetyltransferase</fullName>
    </submittedName>
</protein>
<dbReference type="CDD" id="cd04301">
    <property type="entry name" value="NAT_SF"/>
    <property type="match status" value="1"/>
</dbReference>
<dbReference type="PANTHER" id="PTHR43420">
    <property type="entry name" value="ACETYLTRANSFERASE"/>
    <property type="match status" value="1"/>
</dbReference>
<dbReference type="EMBL" id="JAFKCV010000010">
    <property type="protein sequence ID" value="MBN7826792.1"/>
    <property type="molecule type" value="Genomic_DNA"/>
</dbReference>
<evidence type="ECO:0000313" key="5">
    <source>
        <dbReference type="Proteomes" id="UP000664654"/>
    </source>
</evidence>
<dbReference type="GO" id="GO:0016747">
    <property type="term" value="F:acyltransferase activity, transferring groups other than amino-acyl groups"/>
    <property type="evidence" value="ECO:0007669"/>
    <property type="project" value="InterPro"/>
</dbReference>
<name>A0A939DQ80_9ALTE</name>
<keyword evidence="5" id="KW-1185">Reference proteome</keyword>
<dbReference type="InterPro" id="IPR016181">
    <property type="entry name" value="Acyl_CoA_acyltransferase"/>
</dbReference>
<reference evidence="4" key="1">
    <citation type="submission" date="2021-03" db="EMBL/GenBank/DDBJ databases">
        <title>novel species isolated from a fishpond in China.</title>
        <authorList>
            <person name="Lu H."/>
            <person name="Cai Z."/>
        </authorList>
    </citation>
    <scope>NUCLEOTIDE SEQUENCE</scope>
    <source>
        <strain evidence="4">JCM 30855</strain>
    </source>
</reference>
<proteinExistence type="predicted"/>
<evidence type="ECO:0000259" key="3">
    <source>
        <dbReference type="PROSITE" id="PS51186"/>
    </source>
</evidence>
<sequence length="151" mass="17619">MNQYTLRLARSNDLEALTEFNQAMALETEGKQLDTQTLRSGVAGMLNQPHFGFYLVAEQEGEIVGSLAVTFEWSDWRNKLFWWIQSVYVRPQSRRQGIYSALYTRVREMALEQGNVCGFRLYVEKENEIAQATYQKLGMQECQYFMFESKA</sequence>
<comment type="caution">
    <text evidence="4">The sequence shown here is derived from an EMBL/GenBank/DDBJ whole genome shotgun (WGS) entry which is preliminary data.</text>
</comment>
<evidence type="ECO:0000313" key="4">
    <source>
        <dbReference type="EMBL" id="MBN7826792.1"/>
    </source>
</evidence>